<accession>A0A485L1W2</accession>
<protein>
    <submittedName>
        <fullName evidence="2">Aste57867_14903 protein</fullName>
    </submittedName>
</protein>
<dbReference type="Proteomes" id="UP000332933">
    <property type="component" value="Unassembled WGS sequence"/>
</dbReference>
<evidence type="ECO:0000313" key="1">
    <source>
        <dbReference type="EMBL" id="KAF0694199.1"/>
    </source>
</evidence>
<dbReference type="Gene3D" id="1.25.40.10">
    <property type="entry name" value="Tetratricopeptide repeat domain"/>
    <property type="match status" value="1"/>
</dbReference>
<evidence type="ECO:0000313" key="2">
    <source>
        <dbReference type="EMBL" id="VFT91719.1"/>
    </source>
</evidence>
<dbReference type="InterPro" id="IPR011990">
    <property type="entry name" value="TPR-like_helical_dom_sf"/>
</dbReference>
<gene>
    <name evidence="2" type="primary">Aste57867_14903</name>
    <name evidence="1" type="ORF">As57867_014847</name>
    <name evidence="2" type="ORF">ASTE57867_14903</name>
</gene>
<reference evidence="1" key="2">
    <citation type="submission" date="2019-06" db="EMBL/GenBank/DDBJ databases">
        <title>Genomics analysis of Aphanomyces spp. identifies a new class of oomycete effector associated with host adaptation.</title>
        <authorList>
            <person name="Gaulin E."/>
        </authorList>
    </citation>
    <scope>NUCLEOTIDE SEQUENCE</scope>
    <source>
        <strain evidence="1">CBS 578.67</strain>
    </source>
</reference>
<dbReference type="EMBL" id="VJMH01005590">
    <property type="protein sequence ID" value="KAF0694199.1"/>
    <property type="molecule type" value="Genomic_DNA"/>
</dbReference>
<reference evidence="2 3" key="1">
    <citation type="submission" date="2019-03" db="EMBL/GenBank/DDBJ databases">
        <authorList>
            <person name="Gaulin E."/>
            <person name="Dumas B."/>
        </authorList>
    </citation>
    <scope>NUCLEOTIDE SEQUENCE [LARGE SCALE GENOMIC DNA]</scope>
    <source>
        <strain evidence="2">CBS 568.67</strain>
    </source>
</reference>
<organism evidence="2 3">
    <name type="scientific">Aphanomyces stellatus</name>
    <dbReference type="NCBI Taxonomy" id="120398"/>
    <lineage>
        <taxon>Eukaryota</taxon>
        <taxon>Sar</taxon>
        <taxon>Stramenopiles</taxon>
        <taxon>Oomycota</taxon>
        <taxon>Saprolegniomycetes</taxon>
        <taxon>Saprolegniales</taxon>
        <taxon>Verrucalvaceae</taxon>
        <taxon>Aphanomyces</taxon>
    </lineage>
</organism>
<proteinExistence type="predicted"/>
<evidence type="ECO:0000313" key="3">
    <source>
        <dbReference type="Proteomes" id="UP000332933"/>
    </source>
</evidence>
<name>A0A485L1W2_9STRA</name>
<dbReference type="AlphaFoldDB" id="A0A485L1W2"/>
<dbReference type="OrthoDB" id="185373at2759"/>
<sequence length="618" mass="68532">MSARLTSLARAAAARLRRGPTSIGKFPSHEALSTHASLHLGASTRAFSSRTPQTAAKSRPDAIPKVNLEVFKKTQQELKHMCAHKDFAAVVQRVATMYQPLVTSRQGTDGSSVSFDPFMTARVEQEAVALLVQHHATDATVVLFENLQDMTALSDTVRPTRQTMSFLVGFMNFQRDFPVVLDTYRFAESLQIYPTESMNAAYLKALGMTGEIHEAAAAWRAFVEKNYPRDGYAYSEALKTFATLGESNEIRTLVDDMDLNGIKMRSFDYLHAIEGLATTLDKGDDDDEEATIEHAEMILDLYDKMQTYDNIAPATMPPLVANVIRACAKLDDMDKAATVYADFEAARQVPGQRRTSGRDKNLVTVAFADALLRGGHVTRVDTILETLCREQRTKKEANGFASYVSLHHAKARDGGAALVAFLRACPRGLELKFESDRDSSIVLGALGETTALNDADLFAFVESHESLLGVARGRFLWWRLVEKAEKPKRWRFMQLMLGTLDDTTTAKWRHKRLANTAARVGPDDVHGHAFVAFLGRDLSGDLRTRDVLLALVVAHSRTNDHEQAIRTFHELASRPNTDPTRIKASALESAHKSFLALGRSVEAKHVEEILAEKKGLKK</sequence>
<dbReference type="EMBL" id="CAADRA010005611">
    <property type="protein sequence ID" value="VFT91719.1"/>
    <property type="molecule type" value="Genomic_DNA"/>
</dbReference>
<keyword evidence="3" id="KW-1185">Reference proteome</keyword>